<dbReference type="PANTHER" id="PTHR44051">
    <property type="entry name" value="GLUTATHIONE S-TRANSFERASE-RELATED"/>
    <property type="match status" value="1"/>
</dbReference>
<evidence type="ECO:0000259" key="2">
    <source>
        <dbReference type="PROSITE" id="PS50404"/>
    </source>
</evidence>
<dbReference type="SFLD" id="SFLDS00019">
    <property type="entry name" value="Glutathione_Transferase_(cytos"/>
    <property type="match status" value="1"/>
</dbReference>
<name>A0AB74JFK9_AURPU</name>
<organism evidence="4 5">
    <name type="scientific">Aureobasidium pullulans</name>
    <name type="common">Black yeast</name>
    <name type="synonym">Pullularia pullulans</name>
    <dbReference type="NCBI Taxonomy" id="5580"/>
    <lineage>
        <taxon>Eukaryota</taxon>
        <taxon>Fungi</taxon>
        <taxon>Dikarya</taxon>
        <taxon>Ascomycota</taxon>
        <taxon>Pezizomycotina</taxon>
        <taxon>Dothideomycetes</taxon>
        <taxon>Dothideomycetidae</taxon>
        <taxon>Dothideales</taxon>
        <taxon>Saccotheciaceae</taxon>
        <taxon>Aureobasidium</taxon>
    </lineage>
</organism>
<dbReference type="InterPro" id="IPR036249">
    <property type="entry name" value="Thioredoxin-like_sf"/>
</dbReference>
<dbReference type="InterPro" id="IPR040079">
    <property type="entry name" value="Glutathione_S-Trfase"/>
</dbReference>
<accession>A0AB74JFK9</accession>
<dbReference type="Gene3D" id="3.40.30.10">
    <property type="entry name" value="Glutaredoxin"/>
    <property type="match status" value="1"/>
</dbReference>
<feature type="domain" description="GST C-terminal" evidence="3">
    <location>
        <begin position="121"/>
        <end position="253"/>
    </location>
</feature>
<dbReference type="SUPFAM" id="SSF47616">
    <property type="entry name" value="GST C-terminal domain-like"/>
    <property type="match status" value="1"/>
</dbReference>
<dbReference type="InterPro" id="IPR036282">
    <property type="entry name" value="Glutathione-S-Trfase_C_sf"/>
</dbReference>
<comment type="caution">
    <text evidence="4">The sequence shown here is derived from an EMBL/GenBank/DDBJ whole genome shotgun (WGS) entry which is preliminary data.</text>
</comment>
<dbReference type="PROSITE" id="PS50405">
    <property type="entry name" value="GST_CTER"/>
    <property type="match status" value="1"/>
</dbReference>
<dbReference type="InterPro" id="IPR004045">
    <property type="entry name" value="Glutathione_S-Trfase_N"/>
</dbReference>
<evidence type="ECO:0000259" key="3">
    <source>
        <dbReference type="PROSITE" id="PS50405"/>
    </source>
</evidence>
<evidence type="ECO:0008006" key="6">
    <source>
        <dbReference type="Google" id="ProtNLM"/>
    </source>
</evidence>
<sequence length="253" mass="28851">MLSGRLITPIMAEIYTNETPQEVKEAKGLHLLTKSTPNGQKVQIMLEELAAVYGTTWTTTLIDISTNEQKKDWYLRLNPNGRIPTIVDNTKDRPFPVMETSAELLYLVKKFDKDGLFTFDDELEYSQMLQWLFFWHGSGAPYQGQLGFFSRAAEKVPMAIERFRNETLRVFGVLEIQLSGKYSDGPREYLAGAGKGKYSIADIGTWTWTSKWKLGGFKEEDMNAQFPHLLKWISRIGERDAVKTGTGSKYAKK</sequence>
<dbReference type="Pfam" id="PF13409">
    <property type="entry name" value="GST_N_2"/>
    <property type="match status" value="1"/>
</dbReference>
<dbReference type="AlphaFoldDB" id="A0AB74JFK9"/>
<gene>
    <name evidence="4" type="ORF">D6D12_09655</name>
</gene>
<dbReference type="Proteomes" id="UP000310374">
    <property type="component" value="Unassembled WGS sequence"/>
</dbReference>
<dbReference type="PROSITE" id="PS50404">
    <property type="entry name" value="GST_NTER"/>
    <property type="match status" value="1"/>
</dbReference>
<dbReference type="Gene3D" id="1.20.1050.10">
    <property type="match status" value="1"/>
</dbReference>
<proteinExistence type="inferred from homology"/>
<dbReference type="EMBL" id="QZAT01000214">
    <property type="protein sequence ID" value="THX21900.1"/>
    <property type="molecule type" value="Genomic_DNA"/>
</dbReference>
<reference evidence="4 5" key="1">
    <citation type="submission" date="2018-10" db="EMBL/GenBank/DDBJ databases">
        <title>Fifty Aureobasidium pullulans genomes reveal a recombining polyextremotolerant generalist.</title>
        <authorList>
            <person name="Gostincar C."/>
            <person name="Turk M."/>
            <person name="Zajc J."/>
            <person name="Gunde-Cimerman N."/>
        </authorList>
    </citation>
    <scope>NUCLEOTIDE SEQUENCE [LARGE SCALE GENOMIC DNA]</scope>
    <source>
        <strain evidence="4 5">EXF-10081</strain>
    </source>
</reference>
<dbReference type="InterPro" id="IPR010987">
    <property type="entry name" value="Glutathione-S-Trfase_C-like"/>
</dbReference>
<comment type="similarity">
    <text evidence="1">Belongs to the GST superfamily.</text>
</comment>
<dbReference type="SFLD" id="SFLDG00358">
    <property type="entry name" value="Main_(cytGST)"/>
    <property type="match status" value="1"/>
</dbReference>
<dbReference type="PANTHER" id="PTHR44051:SF8">
    <property type="entry name" value="GLUTATHIONE S-TRANSFERASE GSTA"/>
    <property type="match status" value="1"/>
</dbReference>
<evidence type="ECO:0000313" key="5">
    <source>
        <dbReference type="Proteomes" id="UP000310374"/>
    </source>
</evidence>
<dbReference type="SUPFAM" id="SSF52833">
    <property type="entry name" value="Thioredoxin-like"/>
    <property type="match status" value="1"/>
</dbReference>
<protein>
    <recommendedName>
        <fullName evidence="6">Glutathione S-transferase</fullName>
    </recommendedName>
</protein>
<feature type="domain" description="GST N-terminal" evidence="2">
    <location>
        <begin position="26"/>
        <end position="115"/>
    </location>
</feature>
<evidence type="ECO:0000313" key="4">
    <source>
        <dbReference type="EMBL" id="THX21900.1"/>
    </source>
</evidence>
<evidence type="ECO:0000256" key="1">
    <source>
        <dbReference type="ARBA" id="ARBA00007409"/>
    </source>
</evidence>
<dbReference type="CDD" id="cd03048">
    <property type="entry name" value="GST_N_Ure2p_like"/>
    <property type="match status" value="1"/>
</dbReference>